<name>A0ABZ2HNN8_9MICO</name>
<dbReference type="Pfam" id="PF22504">
    <property type="entry name" value="DUF6993"/>
    <property type="match status" value="1"/>
</dbReference>
<evidence type="ECO:0000259" key="3">
    <source>
        <dbReference type="Pfam" id="PF22504"/>
    </source>
</evidence>
<feature type="domain" description="DUF6993" evidence="3">
    <location>
        <begin position="71"/>
        <end position="155"/>
    </location>
</feature>
<dbReference type="EMBL" id="CP146240">
    <property type="protein sequence ID" value="WWS84191.1"/>
    <property type="molecule type" value="Genomic_DNA"/>
</dbReference>
<feature type="region of interest" description="Disordered" evidence="1">
    <location>
        <begin position="29"/>
        <end position="57"/>
    </location>
</feature>
<evidence type="ECO:0000313" key="5">
    <source>
        <dbReference type="Proteomes" id="UP001377573"/>
    </source>
</evidence>
<organism evidence="4 5">
    <name type="scientific">Microbacterium paraoxydans</name>
    <dbReference type="NCBI Taxonomy" id="199592"/>
    <lineage>
        <taxon>Bacteria</taxon>
        <taxon>Bacillati</taxon>
        <taxon>Actinomycetota</taxon>
        <taxon>Actinomycetes</taxon>
        <taxon>Micrococcales</taxon>
        <taxon>Microbacteriaceae</taxon>
        <taxon>Microbacterium</taxon>
    </lineage>
</organism>
<sequence>MLRSVLPSRAAALVLVAGVSAAVLAGCAPEPSATPTPTAAATADPTPSAAPALVPDGSAEDNLPVFTAVAEQVWGTEQRGEGRAYVDGLVAAGFDRDAMQLTPDQSTVGNPAESIQFSVRWGEEECLIGQVGPSTGAVVTTVMPQLAGGRCLVGATRPIDW</sequence>
<gene>
    <name evidence="4" type="ORF">V8Z62_12955</name>
</gene>
<feature type="compositionally biased region" description="Low complexity" evidence="1">
    <location>
        <begin position="29"/>
        <end position="52"/>
    </location>
</feature>
<reference evidence="4 5" key="1">
    <citation type="submission" date="2024-02" db="EMBL/GenBank/DDBJ databases">
        <authorList>
            <person name="Alasadi S."/>
            <person name="Hussein S.A."/>
        </authorList>
    </citation>
    <scope>NUCLEOTIDE SEQUENCE [LARGE SCALE GENOMIC DNA]</scope>
    <source>
        <strain evidence="4 5">GJ_SRA_44_2022</strain>
    </source>
</reference>
<accession>A0ABZ2HNN8</accession>
<evidence type="ECO:0000256" key="2">
    <source>
        <dbReference type="SAM" id="SignalP"/>
    </source>
</evidence>
<keyword evidence="2" id="KW-0732">Signal</keyword>
<dbReference type="PROSITE" id="PS51257">
    <property type="entry name" value="PROKAR_LIPOPROTEIN"/>
    <property type="match status" value="1"/>
</dbReference>
<proteinExistence type="predicted"/>
<evidence type="ECO:0000313" key="4">
    <source>
        <dbReference type="EMBL" id="WWS84191.1"/>
    </source>
</evidence>
<keyword evidence="5" id="KW-1185">Reference proteome</keyword>
<feature type="signal peptide" evidence="2">
    <location>
        <begin position="1"/>
        <end position="25"/>
    </location>
</feature>
<dbReference type="RefSeq" id="WP_249521913.1">
    <property type="nucleotide sequence ID" value="NZ_CP146240.1"/>
</dbReference>
<dbReference type="Proteomes" id="UP001377573">
    <property type="component" value="Chromosome"/>
</dbReference>
<evidence type="ECO:0000256" key="1">
    <source>
        <dbReference type="SAM" id="MobiDB-lite"/>
    </source>
</evidence>
<protein>
    <recommendedName>
        <fullName evidence="3">DUF6993 domain-containing protein</fullName>
    </recommendedName>
</protein>
<feature type="chain" id="PRO_5045860304" description="DUF6993 domain-containing protein" evidence="2">
    <location>
        <begin position="26"/>
        <end position="161"/>
    </location>
</feature>
<dbReference type="InterPro" id="IPR054262">
    <property type="entry name" value="DUF6993"/>
</dbReference>